<dbReference type="PANTHER" id="PTHR31323:SF15">
    <property type="entry name" value="MECHANOSENSITIVE ION CHANNEL PROTEIN MSY1"/>
    <property type="match status" value="1"/>
</dbReference>
<keyword evidence="4" id="KW-0107">Calcium channel</keyword>
<feature type="region of interest" description="Disordered" evidence="10">
    <location>
        <begin position="743"/>
        <end position="787"/>
    </location>
</feature>
<accession>A0A6A6IRG8</accession>
<dbReference type="InterPro" id="IPR018247">
    <property type="entry name" value="EF_Hand_1_Ca_BS"/>
</dbReference>
<dbReference type="GeneID" id="54581398"/>
<feature type="compositionally biased region" description="Basic and acidic residues" evidence="10">
    <location>
        <begin position="120"/>
        <end position="130"/>
    </location>
</feature>
<comment type="similarity">
    <text evidence="2 9">Belongs to the MscS (TC 1.A.23) family.</text>
</comment>
<proteinExistence type="inferred from homology"/>
<feature type="region of interest" description="Disordered" evidence="10">
    <location>
        <begin position="104"/>
        <end position="153"/>
    </location>
</feature>
<evidence type="ECO:0000256" key="6">
    <source>
        <dbReference type="ARBA" id="ARBA00022967"/>
    </source>
</evidence>
<dbReference type="PROSITE" id="PS00018">
    <property type="entry name" value="EF_HAND_1"/>
    <property type="match status" value="1"/>
</dbReference>
<dbReference type="GO" id="GO:0005789">
    <property type="term" value="C:endoplasmic reticulum membrane"/>
    <property type="evidence" value="ECO:0007669"/>
    <property type="project" value="UniProtKB-SubCell"/>
</dbReference>
<dbReference type="FunFam" id="1.10.238.10:FF:000345">
    <property type="entry name" value="Mechanosensitive ion channel protein"/>
    <property type="match status" value="1"/>
</dbReference>
<evidence type="ECO:0000256" key="10">
    <source>
        <dbReference type="SAM" id="MobiDB-lite"/>
    </source>
</evidence>
<organism evidence="13 14">
    <name type="scientific">Trematosphaeria pertusa</name>
    <dbReference type="NCBI Taxonomy" id="390896"/>
    <lineage>
        <taxon>Eukaryota</taxon>
        <taxon>Fungi</taxon>
        <taxon>Dikarya</taxon>
        <taxon>Ascomycota</taxon>
        <taxon>Pezizomycotina</taxon>
        <taxon>Dothideomycetes</taxon>
        <taxon>Pleosporomycetidae</taxon>
        <taxon>Pleosporales</taxon>
        <taxon>Massarineae</taxon>
        <taxon>Trematosphaeriaceae</taxon>
        <taxon>Trematosphaeria</taxon>
    </lineage>
</organism>
<feature type="transmembrane region" description="Helical" evidence="11">
    <location>
        <begin position="255"/>
        <end position="273"/>
    </location>
</feature>
<dbReference type="GO" id="GO:0005509">
    <property type="term" value="F:calcium ion binding"/>
    <property type="evidence" value="ECO:0007669"/>
    <property type="project" value="InterPro"/>
</dbReference>
<keyword evidence="9" id="KW-0256">Endoplasmic reticulum</keyword>
<feature type="transmembrane region" description="Helical" evidence="11">
    <location>
        <begin position="511"/>
        <end position="533"/>
    </location>
</feature>
<dbReference type="Gene3D" id="1.10.238.10">
    <property type="entry name" value="EF-hand"/>
    <property type="match status" value="1"/>
</dbReference>
<dbReference type="AlphaFoldDB" id="A0A6A6IRG8"/>
<feature type="compositionally biased region" description="Polar residues" evidence="10">
    <location>
        <begin position="861"/>
        <end position="870"/>
    </location>
</feature>
<evidence type="ECO:0000256" key="7">
    <source>
        <dbReference type="ARBA" id="ARBA00023303"/>
    </source>
</evidence>
<dbReference type="InterPro" id="IPR002048">
    <property type="entry name" value="EF_hand_dom"/>
</dbReference>
<dbReference type="InterPro" id="IPR006685">
    <property type="entry name" value="MscS_channel_2nd"/>
</dbReference>
<evidence type="ECO:0000256" key="1">
    <source>
        <dbReference type="ARBA" id="ARBA00004127"/>
    </source>
</evidence>
<evidence type="ECO:0000256" key="5">
    <source>
        <dbReference type="ARBA" id="ARBA00022837"/>
    </source>
</evidence>
<gene>
    <name evidence="13" type="ORF">BU26DRAFT_515441</name>
</gene>
<feature type="transmembrane region" description="Helical" evidence="11">
    <location>
        <begin position="206"/>
        <end position="227"/>
    </location>
</feature>
<comment type="subcellular location">
    <subcellularLocation>
        <location evidence="1">Endomembrane system</location>
        <topology evidence="1">Multi-pass membrane protein</topology>
    </subcellularLocation>
    <subcellularLocation>
        <location evidence="9">Endoplasmic reticulum membrane</location>
    </subcellularLocation>
</comment>
<evidence type="ECO:0000313" key="13">
    <source>
        <dbReference type="EMBL" id="KAF2253061.1"/>
    </source>
</evidence>
<evidence type="ECO:0000256" key="3">
    <source>
        <dbReference type="ARBA" id="ARBA00022568"/>
    </source>
</evidence>
<dbReference type="InterPro" id="IPR016688">
    <property type="entry name" value="MscS-like_plants/fungi"/>
</dbReference>
<dbReference type="PIRSF" id="PIRSF017209">
    <property type="entry name" value="Memb_At2g17000_prd"/>
    <property type="match status" value="1"/>
</dbReference>
<dbReference type="Pfam" id="PF25886">
    <property type="entry name" value="Msy1"/>
    <property type="match status" value="1"/>
</dbReference>
<comment type="catalytic activity">
    <reaction evidence="8">
        <text>Ca(2+)(in) = Ca(2+)(out)</text>
        <dbReference type="Rhea" id="RHEA:29671"/>
        <dbReference type="ChEBI" id="CHEBI:29108"/>
    </reaction>
</comment>
<evidence type="ECO:0000256" key="9">
    <source>
        <dbReference type="PIRNR" id="PIRNR017209"/>
    </source>
</evidence>
<dbReference type="Proteomes" id="UP000800094">
    <property type="component" value="Unassembled WGS sequence"/>
</dbReference>
<evidence type="ECO:0000313" key="14">
    <source>
        <dbReference type="Proteomes" id="UP000800094"/>
    </source>
</evidence>
<protein>
    <recommendedName>
        <fullName evidence="9">Mechanosensitive ion channel protein</fullName>
    </recommendedName>
</protein>
<evidence type="ECO:0000256" key="2">
    <source>
        <dbReference type="ARBA" id="ARBA00008017"/>
    </source>
</evidence>
<keyword evidence="11" id="KW-1133">Transmembrane helix</keyword>
<sequence>MSTPNHERPEPTYAMHNNMHTATHQRSSDDDGTYVGEDSSQQDSYAGPGPGLGIGQGRPRAGSHLTVDTVHLGAPGSLQSPSQTREQASRLDDDLAMLQVERAISNQEELNREQSQSRSVRRERTRRQDPVDEFDQATNPLHEKTALYKPPENPSTSLSKFFKKVHNSSFLVRYFTYITPLVLIILIPLLLGAFLFQNATVGGVKLIWFCIWLEIVWLTLWAGRLLAKCLPWPIGVVSSLFTNNSKKWRDMGKQLELPATLFFWWLAIEISFLPTMKNHHLNGDKSTRHWESVMNKVLITLFVGVVLNFVEKIIIQLIAISFHLRTYADRIELNKFQIGSLAKLYKFSKEKITMEDSEFESKSGPASGARTPGQFVKEAQKNTKEAFSKFGDIAGKVAGDFTGRQVTQSSHPHQVVLALLGSTNGSQVLARRLYRTFAREETETVHSEDLKNAFDNDSEAEAAFSMFDKDMNGDISMEELEAVCVEIGRERKSITASLKDLDSVVSKLDDVFMFIVLVITILVFISLISTSAAGVLTSAGSTVLALSWLFSATAQEFLQSVIFVFVKHPFDVGDRVGVYGNTGALGLGDDYFVKEIALLYTEFKKMEGHVVQAPNSYLNTLFILNQRRSGALAEAVPVIIKFGTTLDQIDQLRQRLLEFVRAEKREYQTNILTELREVKEVHSLTLNVVFFYKSNWQNELLRLQRRNKFICALMIAMQESGIEGPRMRFPGQKESFPVYLQNLPHTATPGVGHNGTPDNPGGMLHQQPQDEPLVPPPSDGATGSVPAQRHASILRAGGRGRGESMAAMGRRVDFSLGMRDYSAGDMPGDVFDDRESQDRSRATVVRVTSPSRHSQDRARASQDTGRSTSVADRPSRQFGRLQRTNTDSTQARERSSHKNRFFGRSRHRDEETGMVGIPESGYDSSESKGKLDPRSGLVSPRAMRMSTDESRPPQSSGALPNTADTDRTFSAPHRAQTDTLEMRRLH</sequence>
<dbReference type="RefSeq" id="XP_033688065.1">
    <property type="nucleotide sequence ID" value="XM_033828068.1"/>
</dbReference>
<feature type="compositionally biased region" description="Basic residues" evidence="10">
    <location>
        <begin position="897"/>
        <end position="906"/>
    </location>
</feature>
<dbReference type="OrthoDB" id="544685at2759"/>
<dbReference type="PANTHER" id="PTHR31323">
    <property type="entry name" value="MECHANOSENSITIVE ION CHANNEL PROTEIN MSY2"/>
    <property type="match status" value="1"/>
</dbReference>
<dbReference type="SUPFAM" id="SSF50182">
    <property type="entry name" value="Sm-like ribonucleoproteins"/>
    <property type="match status" value="1"/>
</dbReference>
<feature type="compositionally biased region" description="Basic and acidic residues" evidence="10">
    <location>
        <begin position="831"/>
        <end position="841"/>
    </location>
</feature>
<evidence type="ECO:0000259" key="12">
    <source>
        <dbReference type="PROSITE" id="PS50222"/>
    </source>
</evidence>
<feature type="compositionally biased region" description="Polar residues" evidence="10">
    <location>
        <begin position="952"/>
        <end position="963"/>
    </location>
</feature>
<keyword evidence="5" id="KW-0106">Calcium</keyword>
<evidence type="ECO:0000256" key="4">
    <source>
        <dbReference type="ARBA" id="ARBA00022673"/>
    </source>
</evidence>
<feature type="transmembrane region" description="Helical" evidence="11">
    <location>
        <begin position="170"/>
        <end position="194"/>
    </location>
</feature>
<reference evidence="13" key="1">
    <citation type="journal article" date="2020" name="Stud. Mycol.">
        <title>101 Dothideomycetes genomes: a test case for predicting lifestyles and emergence of pathogens.</title>
        <authorList>
            <person name="Haridas S."/>
            <person name="Albert R."/>
            <person name="Binder M."/>
            <person name="Bloem J."/>
            <person name="Labutti K."/>
            <person name="Salamov A."/>
            <person name="Andreopoulos B."/>
            <person name="Baker S."/>
            <person name="Barry K."/>
            <person name="Bills G."/>
            <person name="Bluhm B."/>
            <person name="Cannon C."/>
            <person name="Castanera R."/>
            <person name="Culley D."/>
            <person name="Daum C."/>
            <person name="Ezra D."/>
            <person name="Gonzalez J."/>
            <person name="Henrissat B."/>
            <person name="Kuo A."/>
            <person name="Liang C."/>
            <person name="Lipzen A."/>
            <person name="Lutzoni F."/>
            <person name="Magnuson J."/>
            <person name="Mondo S."/>
            <person name="Nolan M."/>
            <person name="Ohm R."/>
            <person name="Pangilinan J."/>
            <person name="Park H.-J."/>
            <person name="Ramirez L."/>
            <person name="Alfaro M."/>
            <person name="Sun H."/>
            <person name="Tritt A."/>
            <person name="Yoshinaga Y."/>
            <person name="Zwiers L.-H."/>
            <person name="Turgeon B."/>
            <person name="Goodwin S."/>
            <person name="Spatafora J."/>
            <person name="Crous P."/>
            <person name="Grigoriev I."/>
        </authorList>
    </citation>
    <scope>NUCLEOTIDE SEQUENCE</scope>
    <source>
        <strain evidence="13">CBS 122368</strain>
    </source>
</reference>
<feature type="region of interest" description="Disordered" evidence="10">
    <location>
        <begin position="1"/>
        <end position="62"/>
    </location>
</feature>
<evidence type="ECO:0000256" key="11">
    <source>
        <dbReference type="SAM" id="Phobius"/>
    </source>
</evidence>
<keyword evidence="7" id="KW-0407">Ion channel</keyword>
<dbReference type="GO" id="GO:0005262">
    <property type="term" value="F:calcium channel activity"/>
    <property type="evidence" value="ECO:0007669"/>
    <property type="project" value="UniProtKB-KW"/>
</dbReference>
<dbReference type="InterPro" id="IPR058650">
    <property type="entry name" value="Msy1/2-like"/>
</dbReference>
<dbReference type="Pfam" id="PF00924">
    <property type="entry name" value="MS_channel_2nd"/>
    <property type="match status" value="1"/>
</dbReference>
<keyword evidence="3" id="KW-0406">Ion transport</keyword>
<dbReference type="EMBL" id="ML987191">
    <property type="protein sequence ID" value="KAF2253061.1"/>
    <property type="molecule type" value="Genomic_DNA"/>
</dbReference>
<keyword evidence="3" id="KW-0109">Calcium transport</keyword>
<dbReference type="SUPFAM" id="SSF47473">
    <property type="entry name" value="EF-hand"/>
    <property type="match status" value="1"/>
</dbReference>
<feature type="transmembrane region" description="Helical" evidence="11">
    <location>
        <begin position="545"/>
        <end position="566"/>
    </location>
</feature>
<keyword evidence="3" id="KW-0813">Transport</keyword>
<dbReference type="GO" id="GO:0006874">
    <property type="term" value="P:intracellular calcium ion homeostasis"/>
    <property type="evidence" value="ECO:0007669"/>
    <property type="project" value="TreeGrafter"/>
</dbReference>
<keyword evidence="6" id="KW-1278">Translocase</keyword>
<feature type="transmembrane region" description="Helical" evidence="11">
    <location>
        <begin position="293"/>
        <end position="310"/>
    </location>
</feature>
<feature type="region of interest" description="Disordered" evidence="10">
    <location>
        <begin position="825"/>
        <end position="986"/>
    </location>
</feature>
<dbReference type="PROSITE" id="PS50222">
    <property type="entry name" value="EF_HAND_2"/>
    <property type="match status" value="1"/>
</dbReference>
<keyword evidence="14" id="KW-1185">Reference proteome</keyword>
<dbReference type="InterPro" id="IPR010920">
    <property type="entry name" value="LSM_dom_sf"/>
</dbReference>
<keyword evidence="9 11" id="KW-0472">Membrane</keyword>
<evidence type="ECO:0000256" key="8">
    <source>
        <dbReference type="ARBA" id="ARBA00036634"/>
    </source>
</evidence>
<keyword evidence="11" id="KW-0812">Transmembrane</keyword>
<dbReference type="InterPro" id="IPR011992">
    <property type="entry name" value="EF-hand-dom_pair"/>
</dbReference>
<name>A0A6A6IRG8_9PLEO</name>
<feature type="domain" description="EF-hand" evidence="12">
    <location>
        <begin position="455"/>
        <end position="490"/>
    </location>
</feature>
<feature type="compositionally biased region" description="Basic and acidic residues" evidence="10">
    <location>
        <begin position="1"/>
        <end position="10"/>
    </location>
</feature>